<comment type="caution">
    <text evidence="2">The sequence shown here is derived from an EMBL/GenBank/DDBJ whole genome shotgun (WGS) entry which is preliminary data.</text>
</comment>
<dbReference type="PROSITE" id="PS51841">
    <property type="entry name" value="LTD"/>
    <property type="match status" value="1"/>
</dbReference>
<dbReference type="SUPFAM" id="SSF74853">
    <property type="entry name" value="Lamin A/C globular tail domain"/>
    <property type="match status" value="1"/>
</dbReference>
<proteinExistence type="predicted"/>
<dbReference type="Proteomes" id="UP000653730">
    <property type="component" value="Unassembled WGS sequence"/>
</dbReference>
<accession>A0A926JQ75</accession>
<name>A0A926JQ75_9FLAO</name>
<keyword evidence="3" id="KW-1185">Reference proteome</keyword>
<protein>
    <submittedName>
        <fullName evidence="2">Lamin tail domain-containing protein</fullName>
    </submittedName>
</protein>
<evidence type="ECO:0000313" key="3">
    <source>
        <dbReference type="Proteomes" id="UP000653730"/>
    </source>
</evidence>
<dbReference type="Pfam" id="PF00932">
    <property type="entry name" value="LTD"/>
    <property type="match status" value="1"/>
</dbReference>
<dbReference type="EMBL" id="JACVDC010000010">
    <property type="protein sequence ID" value="MBC9795470.1"/>
    <property type="molecule type" value="Genomic_DNA"/>
</dbReference>
<sequence>MKKLSEYIMFICPGHMSSGRAYLCRAWIKLSVIATILISGCIDNTYKAPATSCEEDSLKANTTFAGIRELYKDEVIRITEDLIIEGYVISNDKTGNFYGTLHLQDQPEHPKEGFQVDIDVRDYHLLYPVGKKVLIRLKGMYLGKSRGVFKAGGVFTNAGGTLSVGRLPASQVNEHIFVSCDEPGEIVPEMTTIEALNDEMINTLIQLNNMEISPEDMCQPYAVAGENGTDRVLRDCNEQEIILRNSGYADFQPEILPRGNGTVTAVLGKYNNKYQLIIRDTNDIKLNDGRCGGVVYSCNPPGANATLGYVRAMYQGKAVNISENIKVRATVISDRNFKNTDSLTAVIQDKTSGIVCEFTSEHALDLGDEVELTLLNTTLEEINDLLYIKNIPPENIISAVPGTLPEPESISLSDSLNVYESRLVTIGNIQFETPGVTYSGIQTLTDCTDELKMFTREEAVFAGDTVSSKKGSITGIISKNKNEYHLRIRNPDDIYFTEDYEDCLGGTNLMITEYAEGSGYNKYIEIYNAADVNIDMSGYVLGRDYDGDGNYEYTLNLSGNIAPGEIAVYAHSRAEIFQGEITDTHGSALGFNGNDQVVLMKNNNIIDHMGIPGGENWGVDKTLRRKTDISVPNISYNENEWEEYPQDNISGLGIR</sequence>
<dbReference type="AlphaFoldDB" id="A0A926JQ75"/>
<reference evidence="2 3" key="1">
    <citation type="submission" date="2020-09" db="EMBL/GenBank/DDBJ databases">
        <title>Sinomicrobium weinanense sp. nov., a halophilic bacteria isolated from saline-alkali soil.</title>
        <authorList>
            <person name="Wu P."/>
            <person name="Ren H."/>
            <person name="Mei Y."/>
            <person name="Liang Y."/>
            <person name="Chen Z."/>
        </authorList>
    </citation>
    <scope>NUCLEOTIDE SEQUENCE [LARGE SCALE GENOMIC DNA]</scope>
    <source>
        <strain evidence="2 3">FJxs</strain>
    </source>
</reference>
<organism evidence="2 3">
    <name type="scientific">Sinomicrobium weinanense</name>
    <dbReference type="NCBI Taxonomy" id="2842200"/>
    <lineage>
        <taxon>Bacteria</taxon>
        <taxon>Pseudomonadati</taxon>
        <taxon>Bacteroidota</taxon>
        <taxon>Flavobacteriia</taxon>
        <taxon>Flavobacteriales</taxon>
        <taxon>Flavobacteriaceae</taxon>
        <taxon>Sinomicrobium</taxon>
    </lineage>
</organism>
<feature type="domain" description="LTD" evidence="1">
    <location>
        <begin position="505"/>
        <end position="613"/>
    </location>
</feature>
<dbReference type="InterPro" id="IPR043744">
    <property type="entry name" value="DUF5689"/>
</dbReference>
<dbReference type="Pfam" id="PF18942">
    <property type="entry name" value="DUF5689"/>
    <property type="match status" value="2"/>
</dbReference>
<dbReference type="InterPro" id="IPR036415">
    <property type="entry name" value="Lamin_tail_dom_sf"/>
</dbReference>
<evidence type="ECO:0000313" key="2">
    <source>
        <dbReference type="EMBL" id="MBC9795470.1"/>
    </source>
</evidence>
<gene>
    <name evidence="2" type="ORF">IBL28_05810</name>
</gene>
<evidence type="ECO:0000259" key="1">
    <source>
        <dbReference type="PROSITE" id="PS51841"/>
    </source>
</evidence>
<dbReference type="InterPro" id="IPR001322">
    <property type="entry name" value="Lamin_tail_dom"/>
</dbReference>